<evidence type="ECO:0000313" key="3">
    <source>
        <dbReference type="EMBL" id="PXY16514.1"/>
    </source>
</evidence>
<dbReference type="EMBL" id="MASW01000024">
    <property type="protein sequence ID" value="PXY16514.1"/>
    <property type="molecule type" value="Genomic_DNA"/>
</dbReference>
<keyword evidence="4" id="KW-1185">Reference proteome</keyword>
<dbReference type="AlphaFoldDB" id="A0A2V4AD52"/>
<dbReference type="OrthoDB" id="3212009at2"/>
<dbReference type="Proteomes" id="UP000249915">
    <property type="component" value="Plasmid pPmurDSM45305"/>
</dbReference>
<proteinExistence type="inferred from homology"/>
<dbReference type="PANTHER" id="PTHR41534">
    <property type="entry name" value="BLR3401 PROTEIN"/>
    <property type="match status" value="1"/>
</dbReference>
<accession>A0A2V4AD52</accession>
<dbReference type="SUPFAM" id="SSF54427">
    <property type="entry name" value="NTF2-like"/>
    <property type="match status" value="1"/>
</dbReference>
<gene>
    <name evidence="3" type="ORF">BAY60_35510</name>
</gene>
<organism evidence="3 4">
    <name type="scientific">Prauserella muralis</name>
    <dbReference type="NCBI Taxonomy" id="588067"/>
    <lineage>
        <taxon>Bacteria</taxon>
        <taxon>Bacillati</taxon>
        <taxon>Actinomycetota</taxon>
        <taxon>Actinomycetes</taxon>
        <taxon>Pseudonocardiales</taxon>
        <taxon>Pseudonocardiaceae</taxon>
        <taxon>Prauserella</taxon>
    </lineage>
</organism>
<keyword evidence="3" id="KW-0614">Plasmid</keyword>
<name>A0A2V4AD52_9PSEU</name>
<dbReference type="RefSeq" id="WP_112278760.1">
    <property type="nucleotide sequence ID" value="NZ_CM009984.1"/>
</dbReference>
<geneLocation type="plasmid" evidence="4">
    <name>ppmurdsm45305</name>
</geneLocation>
<comment type="similarity">
    <text evidence="1">Belongs to the bacterial ring-hydroxylating dioxygenase beta subunit family.</text>
</comment>
<evidence type="ECO:0000256" key="1">
    <source>
        <dbReference type="ARBA" id="ARBA00009570"/>
    </source>
</evidence>
<comment type="caution">
    <text evidence="3">The sequence shown here is derived from an EMBL/GenBank/DDBJ whole genome shotgun (WGS) entry which is preliminary data.</text>
</comment>
<protein>
    <submittedName>
        <fullName evidence="3">Aromatic-ring-hydroxylating dioxygenase subunit beta</fullName>
    </submittedName>
</protein>
<keyword evidence="2" id="KW-0560">Oxidoreductase</keyword>
<sequence length="172" mass="19579">MSAPPQEVTGTVTRAEVEDLLFLEAELLDNWDLDTWLTLYTEDAHYVIPATDTHDGDPAADLVLIDDDRLRMTARVERLNSRKAHREYPHSNLRHLVSNVRVGAVDGSSDDPEFPVRANFVVYRARNGKDVSFVGSYEYRLVQRDGQLRIRSKRVMLDMTSLRPANDVAIIL</sequence>
<dbReference type="Pfam" id="PF00866">
    <property type="entry name" value="Ring_hydroxyl_B"/>
    <property type="match status" value="1"/>
</dbReference>
<evidence type="ECO:0000313" key="4">
    <source>
        <dbReference type="Proteomes" id="UP000249915"/>
    </source>
</evidence>
<dbReference type="PANTHER" id="PTHR41534:SF2">
    <property type="entry name" value="3-PHENYLPROPIONATE_CINNAMIC ACID DIOXYGENASE SUBUNIT BETA"/>
    <property type="match status" value="1"/>
</dbReference>
<dbReference type="InterPro" id="IPR000391">
    <property type="entry name" value="Rng_hydr_dOase-bsu"/>
</dbReference>
<dbReference type="GO" id="GO:0051213">
    <property type="term" value="F:dioxygenase activity"/>
    <property type="evidence" value="ECO:0007669"/>
    <property type="project" value="UniProtKB-KW"/>
</dbReference>
<keyword evidence="3" id="KW-0223">Dioxygenase</keyword>
<dbReference type="InterPro" id="IPR032710">
    <property type="entry name" value="NTF2-like_dom_sf"/>
</dbReference>
<dbReference type="GO" id="GO:0019380">
    <property type="term" value="P:3-phenylpropionate catabolic process"/>
    <property type="evidence" value="ECO:0007669"/>
    <property type="project" value="TreeGrafter"/>
</dbReference>
<dbReference type="Gene3D" id="3.10.450.50">
    <property type="match status" value="1"/>
</dbReference>
<evidence type="ECO:0000256" key="2">
    <source>
        <dbReference type="ARBA" id="ARBA00023002"/>
    </source>
</evidence>
<dbReference type="CDD" id="cd00667">
    <property type="entry name" value="ring_hydroxylating_dioxygenases_beta"/>
    <property type="match status" value="1"/>
</dbReference>
<reference evidence="3 4" key="1">
    <citation type="submission" date="2016-07" db="EMBL/GenBank/DDBJ databases">
        <title>Draft genome sequence of Prauserella muralis DSM 45305, isolated from a mould-covered wall in an indoor environment.</title>
        <authorList>
            <person name="Ruckert C."/>
            <person name="Albersmeier A."/>
            <person name="Jiang C.-L."/>
            <person name="Jiang Y."/>
            <person name="Kalinowski J."/>
            <person name="Schneider O."/>
            <person name="Winkler A."/>
            <person name="Zotchev S.B."/>
        </authorList>
    </citation>
    <scope>NUCLEOTIDE SEQUENCE [LARGE SCALE GENOMIC DNA]</scope>
    <source>
        <strain evidence="3 4">DSM 45305</strain>
        <plasmid evidence="4">ppmurdsm45305</plasmid>
    </source>
</reference>